<sequence length="554" mass="62518">MPHEDTGDTPDGTSAILGLVDEQGVQNLQAEQNSRLPISRLHTEILTSIFLLCAPDPKTWHSTSRDLAITHVCHLWREIALDCSMIWTRPIFLVPSLAREMISRSRQSLLDIYFLPMSPERTLKADPVLWEAVSCPHQMRRIRVLELHLNYKGPLWGDIISSLIQPMPSLQSLSIFFGLEPERQTVLMLSTKLLGGEPPSHLTRLCLSRCYVPWTFGSWSSNLTALHAEGFQYERPTEQAFYGVLQRSPQLEDVRLGVYALPRSTAMTPLTVKLPALKHLSLRSSISRSEVDNCSAVLNNIVFPVDTKVKITVIEHAFRSLSRPLTLFMPIVRSLSQHFQVSAGLQDIAIRSVSLFPCFGGGLDLQAWRTEMTSMETFDNHIFPLPQRRDLHDPELHLKLDVETDITAPSNDAVINATSAIIPSAFISTLYIGYPQIDFGPLLVPFMYSTQLKYLFIQNVWQVTQMLSVLCQASSEMLTMPALQELAFEGIEKWDVFLQNLIRYLDIRSLYGAPLPNVSFRNTSPIPYEVLRGWMVEGGPLDNSAFAPYELGRS</sequence>
<dbReference type="SUPFAM" id="SSF52047">
    <property type="entry name" value="RNI-like"/>
    <property type="match status" value="1"/>
</dbReference>
<organism evidence="1 2">
    <name type="scientific">Paramarasmius palmivorus</name>
    <dbReference type="NCBI Taxonomy" id="297713"/>
    <lineage>
        <taxon>Eukaryota</taxon>
        <taxon>Fungi</taxon>
        <taxon>Dikarya</taxon>
        <taxon>Basidiomycota</taxon>
        <taxon>Agaricomycotina</taxon>
        <taxon>Agaricomycetes</taxon>
        <taxon>Agaricomycetidae</taxon>
        <taxon>Agaricales</taxon>
        <taxon>Marasmiineae</taxon>
        <taxon>Marasmiaceae</taxon>
        <taxon>Paramarasmius</taxon>
    </lineage>
</organism>
<dbReference type="Gene3D" id="3.80.10.10">
    <property type="entry name" value="Ribonuclease Inhibitor"/>
    <property type="match status" value="1"/>
</dbReference>
<evidence type="ECO:0000313" key="2">
    <source>
        <dbReference type="Proteomes" id="UP001383192"/>
    </source>
</evidence>
<name>A0AAW0DFF0_9AGAR</name>
<dbReference type="AlphaFoldDB" id="A0AAW0DFF0"/>
<dbReference type="EMBL" id="JAYKXP010000012">
    <property type="protein sequence ID" value="KAK7051598.1"/>
    <property type="molecule type" value="Genomic_DNA"/>
</dbReference>
<protein>
    <recommendedName>
        <fullName evidence="3">F-box domain-containing protein</fullName>
    </recommendedName>
</protein>
<gene>
    <name evidence="1" type="ORF">VNI00_004577</name>
</gene>
<reference evidence="1 2" key="1">
    <citation type="submission" date="2024-01" db="EMBL/GenBank/DDBJ databases">
        <title>A draft genome for a cacao thread blight-causing isolate of Paramarasmius palmivorus.</title>
        <authorList>
            <person name="Baruah I.K."/>
            <person name="Bukari Y."/>
            <person name="Amoako-Attah I."/>
            <person name="Meinhardt L.W."/>
            <person name="Bailey B.A."/>
            <person name="Cohen S.P."/>
        </authorList>
    </citation>
    <scope>NUCLEOTIDE SEQUENCE [LARGE SCALE GENOMIC DNA]</scope>
    <source>
        <strain evidence="1 2">GH-12</strain>
    </source>
</reference>
<evidence type="ECO:0008006" key="3">
    <source>
        <dbReference type="Google" id="ProtNLM"/>
    </source>
</evidence>
<proteinExistence type="predicted"/>
<comment type="caution">
    <text evidence="1">The sequence shown here is derived from an EMBL/GenBank/DDBJ whole genome shotgun (WGS) entry which is preliminary data.</text>
</comment>
<dbReference type="Proteomes" id="UP001383192">
    <property type="component" value="Unassembled WGS sequence"/>
</dbReference>
<keyword evidence="2" id="KW-1185">Reference proteome</keyword>
<dbReference type="InterPro" id="IPR032675">
    <property type="entry name" value="LRR_dom_sf"/>
</dbReference>
<evidence type="ECO:0000313" key="1">
    <source>
        <dbReference type="EMBL" id="KAK7051598.1"/>
    </source>
</evidence>
<accession>A0AAW0DFF0</accession>